<organism evidence="2 3">
    <name type="scientific">Limulus polyphemus</name>
    <name type="common">Atlantic horseshoe crab</name>
    <dbReference type="NCBI Taxonomy" id="6850"/>
    <lineage>
        <taxon>Eukaryota</taxon>
        <taxon>Metazoa</taxon>
        <taxon>Ecdysozoa</taxon>
        <taxon>Arthropoda</taxon>
        <taxon>Chelicerata</taxon>
        <taxon>Merostomata</taxon>
        <taxon>Xiphosura</taxon>
        <taxon>Limulidae</taxon>
        <taxon>Limulus</taxon>
    </lineage>
</organism>
<reference evidence="3" key="1">
    <citation type="submission" date="2025-08" db="UniProtKB">
        <authorList>
            <consortium name="RefSeq"/>
        </authorList>
    </citation>
    <scope>IDENTIFICATION</scope>
    <source>
        <tissue evidence="3">Muscle</tissue>
    </source>
</reference>
<feature type="region of interest" description="Disordered" evidence="1">
    <location>
        <begin position="65"/>
        <end position="157"/>
    </location>
</feature>
<sequence>MYLLITAPKMTMLLLLVLLLLLITLTTVKVLRFIYTFTVTQVDSVYDECKYNLLRFSNNGMEENRGLARDPIPRLRNTPSKMQRETTCSPYRRKKGCDEKHMKQDDNEKSEVEEQCFEVQNEEEQVSPGTGNEMRVKTDQMTSNRSEEYEKKKLNLK</sequence>
<evidence type="ECO:0000313" key="3">
    <source>
        <dbReference type="RefSeq" id="XP_022244197.1"/>
    </source>
</evidence>
<gene>
    <name evidence="3" type="primary">LOC106461510</name>
</gene>
<feature type="compositionally biased region" description="Polar residues" evidence="1">
    <location>
        <begin position="77"/>
        <end position="89"/>
    </location>
</feature>
<feature type="compositionally biased region" description="Basic and acidic residues" evidence="1">
    <location>
        <begin position="145"/>
        <end position="157"/>
    </location>
</feature>
<dbReference type="Proteomes" id="UP000694941">
    <property type="component" value="Unplaced"/>
</dbReference>
<name>A0ABM1SKP1_LIMPO</name>
<feature type="compositionally biased region" description="Basic and acidic residues" evidence="1">
    <location>
        <begin position="96"/>
        <end position="112"/>
    </location>
</feature>
<evidence type="ECO:0000313" key="2">
    <source>
        <dbReference type="Proteomes" id="UP000694941"/>
    </source>
</evidence>
<keyword evidence="2" id="KW-1185">Reference proteome</keyword>
<dbReference type="RefSeq" id="XP_022244197.1">
    <property type="nucleotide sequence ID" value="XM_022388489.1"/>
</dbReference>
<feature type="compositionally biased region" description="Acidic residues" evidence="1">
    <location>
        <begin position="113"/>
        <end position="125"/>
    </location>
</feature>
<proteinExistence type="predicted"/>
<accession>A0ABM1SKP1</accession>
<dbReference type="GeneID" id="106461510"/>
<evidence type="ECO:0000256" key="1">
    <source>
        <dbReference type="SAM" id="MobiDB-lite"/>
    </source>
</evidence>
<protein>
    <submittedName>
        <fullName evidence="3">Uncharacterized protein LOC106461510 isoform X2</fullName>
    </submittedName>
</protein>